<dbReference type="PANTHER" id="PTHR30160">
    <property type="entry name" value="TETRAACYLDISACCHARIDE 4'-KINASE-RELATED"/>
    <property type="match status" value="1"/>
</dbReference>
<dbReference type="Pfam" id="PF01075">
    <property type="entry name" value="Glyco_transf_9"/>
    <property type="match status" value="2"/>
</dbReference>
<reference evidence="3" key="1">
    <citation type="submission" date="2021-02" db="EMBL/GenBank/DDBJ databases">
        <authorList>
            <person name="Cremers G."/>
            <person name="Picone N."/>
        </authorList>
    </citation>
    <scope>NUCLEOTIDE SEQUENCE</scope>
    <source>
        <strain evidence="3">PQ17</strain>
    </source>
</reference>
<protein>
    <submittedName>
        <fullName evidence="3">Heptosyltransferase-1/heptosyltransferase-2</fullName>
    </submittedName>
</protein>
<dbReference type="InterPro" id="IPR002201">
    <property type="entry name" value="Glyco_trans_9"/>
</dbReference>
<dbReference type="GO" id="GO:0009244">
    <property type="term" value="P:lipopolysaccharide core region biosynthetic process"/>
    <property type="evidence" value="ECO:0007669"/>
    <property type="project" value="TreeGrafter"/>
</dbReference>
<comment type="caution">
    <text evidence="3">The sequence shown here is derived from an EMBL/GenBank/DDBJ whole genome shotgun (WGS) entry which is preliminary data.</text>
</comment>
<sequence>MQRQSLCSHELAETMTKILIVKPSSLGDIVQALPVASGLKRHWPAAKVHWVAFRPYDELLALHVSLDRVIPIPFRRWNDQRGWVGLLPWLRSLRQENYELVLDLQGLLRSALISFCTRAPRRVGLWTAREAAILFYTERILEPPGLAQEKYLEFLRHLGISPDPYEFGLVPPPVAIAGLEGKAYVVLHPYARWRTKLWPWRFYQELVDLLPEVFFVVVGEGNWFPLRGKNLLDLRFKLPLSQLAAVLSEAQATVSTDSGPAHLSAALGTPTIVLFGATDWRRMRPVGKNVFVEYYAVPCAPCERRRCPQPNPMVCLSGIEPSRVAALLRRLVAQGDGTKTARNRLTRRTLEI</sequence>
<dbReference type="GO" id="GO:0005829">
    <property type="term" value="C:cytosol"/>
    <property type="evidence" value="ECO:0007669"/>
    <property type="project" value="TreeGrafter"/>
</dbReference>
<dbReference type="RefSeq" id="WP_236027816.1">
    <property type="nucleotide sequence ID" value="NZ_CAJNOB010000003.1"/>
</dbReference>
<dbReference type="SUPFAM" id="SSF53756">
    <property type="entry name" value="UDP-Glycosyltransferase/glycogen phosphorylase"/>
    <property type="match status" value="1"/>
</dbReference>
<dbReference type="AlphaFoldDB" id="A0A8J2FRZ1"/>
<gene>
    <name evidence="3" type="ORF">MPNT_110063</name>
</gene>
<keyword evidence="1" id="KW-0328">Glycosyltransferase</keyword>
<dbReference type="InterPro" id="IPR051199">
    <property type="entry name" value="LPS_LOS_Heptosyltrfase"/>
</dbReference>
<evidence type="ECO:0000256" key="1">
    <source>
        <dbReference type="ARBA" id="ARBA00022676"/>
    </source>
</evidence>
<evidence type="ECO:0000256" key="2">
    <source>
        <dbReference type="ARBA" id="ARBA00022679"/>
    </source>
</evidence>
<evidence type="ECO:0000313" key="4">
    <source>
        <dbReference type="Proteomes" id="UP000663859"/>
    </source>
</evidence>
<name>A0A8J2FRZ1_9BACT</name>
<dbReference type="EMBL" id="CAJNOB010000003">
    <property type="protein sequence ID" value="CAF0692040.1"/>
    <property type="molecule type" value="Genomic_DNA"/>
</dbReference>
<dbReference type="CDD" id="cd03789">
    <property type="entry name" value="GT9_LPS_heptosyltransferase"/>
    <property type="match status" value="1"/>
</dbReference>
<accession>A0A8J2FRZ1</accession>
<evidence type="ECO:0000313" key="3">
    <source>
        <dbReference type="EMBL" id="CAF0692040.1"/>
    </source>
</evidence>
<dbReference type="Proteomes" id="UP000663859">
    <property type="component" value="Unassembled WGS sequence"/>
</dbReference>
<organism evidence="3 4">
    <name type="scientific">Candidatus Methylacidithermus pantelleriae</name>
    <dbReference type="NCBI Taxonomy" id="2744239"/>
    <lineage>
        <taxon>Bacteria</taxon>
        <taxon>Pseudomonadati</taxon>
        <taxon>Verrucomicrobiota</taxon>
        <taxon>Methylacidiphilae</taxon>
        <taxon>Methylacidiphilales</taxon>
        <taxon>Methylacidiphilaceae</taxon>
        <taxon>Candidatus Methylacidithermus</taxon>
    </lineage>
</organism>
<dbReference type="GO" id="GO:0008713">
    <property type="term" value="F:ADP-heptose-lipopolysaccharide heptosyltransferase activity"/>
    <property type="evidence" value="ECO:0007669"/>
    <property type="project" value="TreeGrafter"/>
</dbReference>
<proteinExistence type="predicted"/>
<keyword evidence="2" id="KW-0808">Transferase</keyword>
<dbReference type="Gene3D" id="3.40.50.2000">
    <property type="entry name" value="Glycogen Phosphorylase B"/>
    <property type="match status" value="2"/>
</dbReference>
<keyword evidence="4" id="KW-1185">Reference proteome</keyword>
<dbReference type="PANTHER" id="PTHR30160:SF1">
    <property type="entry name" value="LIPOPOLYSACCHARIDE 1,2-N-ACETYLGLUCOSAMINETRANSFERASE-RELATED"/>
    <property type="match status" value="1"/>
</dbReference>